<name>A0ABS4ILX4_9BACL</name>
<dbReference type="SUPFAM" id="SSF51621">
    <property type="entry name" value="Phosphoenolpyruvate/pyruvate domain"/>
    <property type="match status" value="1"/>
</dbReference>
<organism evidence="5 6">
    <name type="scientific">Paenibacillus eucommiae</name>
    <dbReference type="NCBI Taxonomy" id="1355755"/>
    <lineage>
        <taxon>Bacteria</taxon>
        <taxon>Bacillati</taxon>
        <taxon>Bacillota</taxon>
        <taxon>Bacilli</taxon>
        <taxon>Bacillales</taxon>
        <taxon>Paenibacillaceae</taxon>
        <taxon>Paenibacillus</taxon>
    </lineage>
</organism>
<dbReference type="Proteomes" id="UP001519287">
    <property type="component" value="Unassembled WGS sequence"/>
</dbReference>
<reference evidence="5 6" key="1">
    <citation type="submission" date="2021-03" db="EMBL/GenBank/DDBJ databases">
        <title>Genomic Encyclopedia of Type Strains, Phase IV (KMG-IV): sequencing the most valuable type-strain genomes for metagenomic binning, comparative biology and taxonomic classification.</title>
        <authorList>
            <person name="Goeker M."/>
        </authorList>
    </citation>
    <scope>NUCLEOTIDE SEQUENCE [LARGE SCALE GENOMIC DNA]</scope>
    <source>
        <strain evidence="5 6">DSM 26048</strain>
    </source>
</reference>
<gene>
    <name evidence="5" type="ORF">J2Z66_000158</name>
</gene>
<keyword evidence="2" id="KW-0479">Metal-binding</keyword>
<evidence type="ECO:0000256" key="3">
    <source>
        <dbReference type="ARBA" id="ARBA00023239"/>
    </source>
</evidence>
<keyword evidence="3" id="KW-0456">Lyase</keyword>
<dbReference type="RefSeq" id="WP_209968632.1">
    <property type="nucleotide sequence ID" value="NZ_JAGGLB010000001.1"/>
</dbReference>
<protein>
    <submittedName>
        <fullName evidence="5">2-keto-3-deoxy-L-rhamnonate aldolase RhmA</fullName>
    </submittedName>
</protein>
<dbReference type="EMBL" id="JAGGLB010000001">
    <property type="protein sequence ID" value="MBP1988563.1"/>
    <property type="molecule type" value="Genomic_DNA"/>
</dbReference>
<evidence type="ECO:0000313" key="5">
    <source>
        <dbReference type="EMBL" id="MBP1988563.1"/>
    </source>
</evidence>
<evidence type="ECO:0000313" key="6">
    <source>
        <dbReference type="Proteomes" id="UP001519287"/>
    </source>
</evidence>
<dbReference type="InterPro" id="IPR015813">
    <property type="entry name" value="Pyrv/PenolPyrv_kinase-like_dom"/>
</dbReference>
<dbReference type="PANTHER" id="PTHR30502:SF0">
    <property type="entry name" value="PHOSPHOENOLPYRUVATE CARBOXYLASE FAMILY PROTEIN"/>
    <property type="match status" value="1"/>
</dbReference>
<evidence type="ECO:0000256" key="2">
    <source>
        <dbReference type="ARBA" id="ARBA00022723"/>
    </source>
</evidence>
<dbReference type="Gene3D" id="3.20.20.60">
    <property type="entry name" value="Phosphoenolpyruvate-binding domains"/>
    <property type="match status" value="1"/>
</dbReference>
<evidence type="ECO:0000256" key="1">
    <source>
        <dbReference type="ARBA" id="ARBA00005568"/>
    </source>
</evidence>
<dbReference type="InterPro" id="IPR005000">
    <property type="entry name" value="Aldolase/citrate-lyase_domain"/>
</dbReference>
<dbReference type="Pfam" id="PF03328">
    <property type="entry name" value="HpcH_HpaI"/>
    <property type="match status" value="1"/>
</dbReference>
<feature type="domain" description="HpcH/HpaI aldolase/citrate lyase" evidence="4">
    <location>
        <begin position="36"/>
        <end position="240"/>
    </location>
</feature>
<sequence>MAGIDLAAKLNRREKVFTTMISHTTWTGIIPVLKKRNLDFVLFEMEHSHYDWRDLEGLLRMCKMLDLPSVVRVTDIAYHQISLFLDMGATGVLIPRIERFEQLEQVINMVRLPPVGQKGVGGYDFSVGDLTAKLANYNKEKLILIQIEREKAIPELDKMLATGEVAGVIVGPFDLSVSLGIPGEFDHPQFLEAVQNVIRICDERKVSCGMFLGEEANIRHWRGQGMNLIWSGSDMSFFINGYNQLCDTIDSIK</sequence>
<dbReference type="InterPro" id="IPR050251">
    <property type="entry name" value="HpcH-HpaI_aldolase"/>
</dbReference>
<comment type="caution">
    <text evidence="5">The sequence shown here is derived from an EMBL/GenBank/DDBJ whole genome shotgun (WGS) entry which is preliminary data.</text>
</comment>
<evidence type="ECO:0000259" key="4">
    <source>
        <dbReference type="Pfam" id="PF03328"/>
    </source>
</evidence>
<accession>A0ABS4ILX4</accession>
<comment type="similarity">
    <text evidence="1">Belongs to the HpcH/HpaI aldolase family.</text>
</comment>
<keyword evidence="6" id="KW-1185">Reference proteome</keyword>
<proteinExistence type="inferred from homology"/>
<dbReference type="InterPro" id="IPR040442">
    <property type="entry name" value="Pyrv_kinase-like_dom_sf"/>
</dbReference>
<dbReference type="PANTHER" id="PTHR30502">
    <property type="entry name" value="2-KETO-3-DEOXY-L-RHAMNONATE ALDOLASE"/>
    <property type="match status" value="1"/>
</dbReference>